<name>A0A1V9A9S4_SACPI</name>
<evidence type="ECO:0000256" key="3">
    <source>
        <dbReference type="ARBA" id="ARBA00022840"/>
    </source>
</evidence>
<reference evidence="5 6" key="1">
    <citation type="submission" date="2017-02" db="EMBL/GenBank/DDBJ databases">
        <title>Draft genome of Saccharomonospora sp. 154.</title>
        <authorList>
            <person name="Alonso-Carmona G.S."/>
            <person name="De La Haba R."/>
            <person name="Vera-Gargallo B."/>
            <person name="Sandoval-Trujillo A.H."/>
            <person name="Ramirez-Duran N."/>
            <person name="Ventosa A."/>
        </authorList>
    </citation>
    <scope>NUCLEOTIDE SEQUENCE [LARGE SCALE GENOMIC DNA]</scope>
    <source>
        <strain evidence="5 6">LRS4.154</strain>
    </source>
</reference>
<dbReference type="PANTHER" id="PTHR46268">
    <property type="entry name" value="STRESS RESPONSE PROTEIN NHAX"/>
    <property type="match status" value="1"/>
</dbReference>
<sequence>MSTVVAAVDGSPAAVNAVRWAATDAEHRGATLRLVHAYLVPVHGYPDFAATFPQLREGMRDQGARWLEEARTAAETAAPEVAVETELAEGEAVPVLLAESDRAELVVLGSRGLGGFTGMLVGSVAVALAAHGHSPVVVVRGRDRLRPGGEPPSQGAVVAGVDGSEPSTAALAFAFAEAELRGAPLVVVRTWSGIVLDAVPRHPLTVDPERIEADERAALAEQVAPWRGAYPSVAVEPVVVRGRPVRTLLEHADRARLVVVGSRGRSGFRGMLLGSTSQALIAHAPCPVAVVRRSAGQD</sequence>
<evidence type="ECO:0000313" key="5">
    <source>
        <dbReference type="EMBL" id="OQO93875.1"/>
    </source>
</evidence>
<dbReference type="InterPro" id="IPR014729">
    <property type="entry name" value="Rossmann-like_a/b/a_fold"/>
</dbReference>
<feature type="domain" description="UspA" evidence="4">
    <location>
        <begin position="157"/>
        <end position="292"/>
    </location>
</feature>
<comment type="similarity">
    <text evidence="1">Belongs to the universal stress protein A family.</text>
</comment>
<accession>A0A1V9A9S4</accession>
<organism evidence="5 6">
    <name type="scientific">Saccharomonospora piscinae</name>
    <dbReference type="NCBI Taxonomy" id="687388"/>
    <lineage>
        <taxon>Bacteria</taxon>
        <taxon>Bacillati</taxon>
        <taxon>Actinomycetota</taxon>
        <taxon>Actinomycetes</taxon>
        <taxon>Pseudonocardiales</taxon>
        <taxon>Pseudonocardiaceae</taxon>
        <taxon>Saccharomonospora</taxon>
    </lineage>
</organism>
<keyword evidence="3" id="KW-0067">ATP-binding</keyword>
<dbReference type="AlphaFoldDB" id="A0A1V9A9S4"/>
<dbReference type="EMBL" id="MWIH01000003">
    <property type="protein sequence ID" value="OQO93875.1"/>
    <property type="molecule type" value="Genomic_DNA"/>
</dbReference>
<gene>
    <name evidence="5" type="ORF">B1813_04980</name>
</gene>
<dbReference type="InterPro" id="IPR006016">
    <property type="entry name" value="UspA"/>
</dbReference>
<dbReference type="Gene3D" id="3.40.50.620">
    <property type="entry name" value="HUPs"/>
    <property type="match status" value="2"/>
</dbReference>
<comment type="caution">
    <text evidence="5">The sequence shown here is derived from an EMBL/GenBank/DDBJ whole genome shotgun (WGS) entry which is preliminary data.</text>
</comment>
<keyword evidence="2" id="KW-0547">Nucleotide-binding</keyword>
<evidence type="ECO:0000256" key="1">
    <source>
        <dbReference type="ARBA" id="ARBA00008791"/>
    </source>
</evidence>
<evidence type="ECO:0000256" key="2">
    <source>
        <dbReference type="ARBA" id="ARBA00022741"/>
    </source>
</evidence>
<dbReference type="SUPFAM" id="SSF52402">
    <property type="entry name" value="Adenine nucleotide alpha hydrolases-like"/>
    <property type="match status" value="2"/>
</dbReference>
<dbReference type="Pfam" id="PF00582">
    <property type="entry name" value="Usp"/>
    <property type="match status" value="2"/>
</dbReference>
<protein>
    <submittedName>
        <fullName evidence="5">Universal stress protein</fullName>
    </submittedName>
</protein>
<dbReference type="RefSeq" id="WP_081190800.1">
    <property type="nucleotide sequence ID" value="NZ_MWIH01000003.1"/>
</dbReference>
<dbReference type="STRING" id="1962155.B1813_04980"/>
<proteinExistence type="inferred from homology"/>
<evidence type="ECO:0000259" key="4">
    <source>
        <dbReference type="Pfam" id="PF00582"/>
    </source>
</evidence>
<feature type="domain" description="UspA" evidence="4">
    <location>
        <begin position="2"/>
        <end position="140"/>
    </location>
</feature>
<dbReference type="PRINTS" id="PR01438">
    <property type="entry name" value="UNVRSLSTRESS"/>
</dbReference>
<dbReference type="InterPro" id="IPR006015">
    <property type="entry name" value="Universal_stress_UspA"/>
</dbReference>
<keyword evidence="6" id="KW-1185">Reference proteome</keyword>
<dbReference type="Proteomes" id="UP000192591">
    <property type="component" value="Unassembled WGS sequence"/>
</dbReference>
<evidence type="ECO:0000313" key="6">
    <source>
        <dbReference type="Proteomes" id="UP000192591"/>
    </source>
</evidence>
<dbReference type="GO" id="GO:0005524">
    <property type="term" value="F:ATP binding"/>
    <property type="evidence" value="ECO:0007669"/>
    <property type="project" value="UniProtKB-KW"/>
</dbReference>
<dbReference type="PANTHER" id="PTHR46268:SF27">
    <property type="entry name" value="UNIVERSAL STRESS PROTEIN RV2623"/>
    <property type="match status" value="1"/>
</dbReference>